<accession>A0A165D7N3</accession>
<evidence type="ECO:0000256" key="1">
    <source>
        <dbReference type="SAM" id="MobiDB-lite"/>
    </source>
</evidence>
<dbReference type="Proteomes" id="UP000076842">
    <property type="component" value="Unassembled WGS sequence"/>
</dbReference>
<evidence type="ECO:0000313" key="3">
    <source>
        <dbReference type="Proteomes" id="UP000076842"/>
    </source>
</evidence>
<name>A0A165D7N3_9BASI</name>
<evidence type="ECO:0000313" key="2">
    <source>
        <dbReference type="EMBL" id="KZT52245.1"/>
    </source>
</evidence>
<dbReference type="InParanoid" id="A0A165D7N3"/>
<organism evidence="2 3">
    <name type="scientific">Calocera cornea HHB12733</name>
    <dbReference type="NCBI Taxonomy" id="1353952"/>
    <lineage>
        <taxon>Eukaryota</taxon>
        <taxon>Fungi</taxon>
        <taxon>Dikarya</taxon>
        <taxon>Basidiomycota</taxon>
        <taxon>Agaricomycotina</taxon>
        <taxon>Dacrymycetes</taxon>
        <taxon>Dacrymycetales</taxon>
        <taxon>Dacrymycetaceae</taxon>
        <taxon>Calocera</taxon>
    </lineage>
</organism>
<feature type="region of interest" description="Disordered" evidence="1">
    <location>
        <begin position="438"/>
        <end position="459"/>
    </location>
</feature>
<protein>
    <submittedName>
        <fullName evidence="2">Uncharacterized protein</fullName>
    </submittedName>
</protein>
<sequence>MLPDWARADATFEGAHLVDAILGKTNDKRITRMKTVYASTEDPFITQAWKVFLSDAVTALEGLKINKSPNDDPTSQEQLRTVQCGTGTSRIYDSFPYISLSAKERKEQKKKGMQPPFLPPLDKDRYIEKDIFGARQYLHHTYEAFLWSFMASLGPKTMMQGSFDLLECYSHSKAMSPSAGHGKLMEPRMWFWGVFADAKHCLVDWRTWLDDLQEKPPEDYLLLCGTTAAPGKTSRTIDQNRKDAIAALHRGQLVELLGEDDVLFLERAYEVLQGYSHCVPFDGNNLSGGGKNKLTFCAEAKSFIASSNKTSRLGRRARAGISPEMLEDLTLWLICFDAVRLPELFDIAIEQEKAGANHASVAIALLTHAWESCGGELCLLCHLLWSMLTWRYPSLRRLEVFQWFFKTKRYGEVQPLDEAMIKQYIADYGKKYDELAAEDNGTESKPDDKKNIKSTSSRKGKDKAEEGFCIETATDGAAGEGGENIVKDVMMSPACVEGDEGDGVGGTGGVALVEGVEETLAVDIEALKRQSRLRKKIVT</sequence>
<feature type="compositionally biased region" description="Basic and acidic residues" evidence="1">
    <location>
        <begin position="442"/>
        <end position="451"/>
    </location>
</feature>
<reference evidence="2 3" key="1">
    <citation type="journal article" date="2016" name="Mol. Biol. Evol.">
        <title>Comparative Genomics of Early-Diverging Mushroom-Forming Fungi Provides Insights into the Origins of Lignocellulose Decay Capabilities.</title>
        <authorList>
            <person name="Nagy L.G."/>
            <person name="Riley R."/>
            <person name="Tritt A."/>
            <person name="Adam C."/>
            <person name="Daum C."/>
            <person name="Floudas D."/>
            <person name="Sun H."/>
            <person name="Yadav J.S."/>
            <person name="Pangilinan J."/>
            <person name="Larsson K.H."/>
            <person name="Matsuura K."/>
            <person name="Barry K."/>
            <person name="Labutti K."/>
            <person name="Kuo R."/>
            <person name="Ohm R.A."/>
            <person name="Bhattacharya S.S."/>
            <person name="Shirouzu T."/>
            <person name="Yoshinaga Y."/>
            <person name="Martin F.M."/>
            <person name="Grigoriev I.V."/>
            <person name="Hibbett D.S."/>
        </authorList>
    </citation>
    <scope>NUCLEOTIDE SEQUENCE [LARGE SCALE GENOMIC DNA]</scope>
    <source>
        <strain evidence="2 3">HHB12733</strain>
    </source>
</reference>
<dbReference type="EMBL" id="KV424073">
    <property type="protein sequence ID" value="KZT52245.1"/>
    <property type="molecule type" value="Genomic_DNA"/>
</dbReference>
<dbReference type="AlphaFoldDB" id="A0A165D7N3"/>
<proteinExistence type="predicted"/>
<keyword evidence="3" id="KW-1185">Reference proteome</keyword>
<gene>
    <name evidence="2" type="ORF">CALCODRAFT_531670</name>
</gene>